<dbReference type="InterPro" id="IPR028171">
    <property type="entry name" value="Codanin-1_C"/>
</dbReference>
<reference evidence="2 3" key="1">
    <citation type="journal article" date="2021" name="BMC Biol.">
        <title>Horizontally acquired antibacterial genes associated with adaptive radiation of ladybird beetles.</title>
        <authorList>
            <person name="Li H.S."/>
            <person name="Tang X.F."/>
            <person name="Huang Y.H."/>
            <person name="Xu Z.Y."/>
            <person name="Chen M.L."/>
            <person name="Du X.Y."/>
            <person name="Qiu B.Y."/>
            <person name="Chen P.T."/>
            <person name="Zhang W."/>
            <person name="Slipinski A."/>
            <person name="Escalona H.E."/>
            <person name="Waterhouse R.M."/>
            <person name="Zwick A."/>
            <person name="Pang H."/>
        </authorList>
    </citation>
    <scope>NUCLEOTIDE SEQUENCE [LARGE SCALE GENOMIC DNA]</scope>
    <source>
        <strain evidence="2">SYSU2018</strain>
    </source>
</reference>
<dbReference type="PANTHER" id="PTHR28678">
    <property type="entry name" value="CODANIN-1"/>
    <property type="match status" value="1"/>
</dbReference>
<evidence type="ECO:0000313" key="2">
    <source>
        <dbReference type="EMBL" id="KAL3271000.1"/>
    </source>
</evidence>
<proteinExistence type="predicted"/>
<evidence type="ECO:0000313" key="3">
    <source>
        <dbReference type="Proteomes" id="UP001516400"/>
    </source>
</evidence>
<comment type="caution">
    <text evidence="2">The sequence shown here is derived from an EMBL/GenBank/DDBJ whole genome shotgun (WGS) entry which is preliminary data.</text>
</comment>
<dbReference type="Pfam" id="PF15296">
    <property type="entry name" value="Codanin-1_C"/>
    <property type="match status" value="1"/>
</dbReference>
<gene>
    <name evidence="2" type="ORF">HHI36_021501</name>
</gene>
<dbReference type="InterPro" id="IPR040031">
    <property type="entry name" value="Codanin-1"/>
</dbReference>
<dbReference type="PANTHER" id="PTHR28678:SF1">
    <property type="entry name" value="CODANIN-1"/>
    <property type="match status" value="1"/>
</dbReference>
<evidence type="ECO:0000259" key="1">
    <source>
        <dbReference type="Pfam" id="PF15296"/>
    </source>
</evidence>
<keyword evidence="3" id="KW-1185">Reference proteome</keyword>
<sequence>MCENERLKLFSPTLVKILSRFSDAKTERTLNCYETNGKHNICFVLDTDNRSNFPSDVSFQSFKKQRDLFYEILKIWEEDHMVAGWSFEYNLGRKIRTLLNYHQDPINFMRMSRLFMDQLLSTSGKNFLEKNLNETTSTLLTSLPNIDQDKFDRLKNRLVTQQTSKGINSAPEFTGYQEFYKEFIVISSNPSFLKHLCDTFISEINELNGTTFTTLNTESTDNETDEDTKKAYVKCLRSLRTLAKFLGFVECMPYKCDNPSRSGNLVSHQIKVRNQVKPNLDVLDILQNSILNGTLTLCIPWLCKYLSMLDPITLRTTYYTSVINILITLYRNFGNSESSIPEHNIYLVKYTLGWFFELNNFPHSVFFERLHSNGSFKMMDCHKPLGIDRLNIADQNVLYIFCPYLEEIRKLLTSKIVAKDRITIRHITPLSAAESPKEVARKKIENQLEEAFFNGHPASLRKTVDFVAERIASTCVKWLCYNVVPDFKRNLTKELHAQLRDWIKHKRNSEDILRKKSENFALDNLKRLEVFCEAEVDKIVEKKLKSAIVALLPLDCLPQMEAICIVAAKRMCLDKVKQWTSTHIILSVLTKDISTEIAKFTSEDQSKIKPKPTFSLPPGGSDVTHNEKARSGAQILDDFRDLSVAILSTSNRLEERLLANILDDTYKTLTERNDVNEVVNFMIHMQLVDFSLLLVTFQPSLIEKYQNRFFDIWKLQGDKSEELFGNLLCQRNIMLLAQSGPKVRESWTAKAKLCAGLLRENLISCECFESQCAGFFKSNLDEETLKNVTSFLKNFVDNYKKNCTSSKFTYLLEFLSDYCNDL</sequence>
<feature type="domain" description="Codanin-1 C-terminal" evidence="1">
    <location>
        <begin position="388"/>
        <end position="495"/>
    </location>
</feature>
<dbReference type="AlphaFoldDB" id="A0ABD2MXB8"/>
<dbReference type="Proteomes" id="UP001516400">
    <property type="component" value="Unassembled WGS sequence"/>
</dbReference>
<organism evidence="2 3">
    <name type="scientific">Cryptolaemus montrouzieri</name>
    <dbReference type="NCBI Taxonomy" id="559131"/>
    <lineage>
        <taxon>Eukaryota</taxon>
        <taxon>Metazoa</taxon>
        <taxon>Ecdysozoa</taxon>
        <taxon>Arthropoda</taxon>
        <taxon>Hexapoda</taxon>
        <taxon>Insecta</taxon>
        <taxon>Pterygota</taxon>
        <taxon>Neoptera</taxon>
        <taxon>Endopterygota</taxon>
        <taxon>Coleoptera</taxon>
        <taxon>Polyphaga</taxon>
        <taxon>Cucujiformia</taxon>
        <taxon>Coccinelloidea</taxon>
        <taxon>Coccinellidae</taxon>
        <taxon>Scymninae</taxon>
        <taxon>Scymnini</taxon>
        <taxon>Cryptolaemus</taxon>
    </lineage>
</organism>
<protein>
    <recommendedName>
        <fullName evidence="1">Codanin-1 C-terminal domain-containing protein</fullName>
    </recommendedName>
</protein>
<accession>A0ABD2MXB8</accession>
<name>A0ABD2MXB8_9CUCU</name>
<dbReference type="EMBL" id="JABFTP020000042">
    <property type="protein sequence ID" value="KAL3271000.1"/>
    <property type="molecule type" value="Genomic_DNA"/>
</dbReference>